<keyword evidence="2" id="KW-0812">Transmembrane</keyword>
<evidence type="ECO:0000256" key="1">
    <source>
        <dbReference type="SAM" id="Coils"/>
    </source>
</evidence>
<evidence type="ECO:0000256" key="3">
    <source>
        <dbReference type="SAM" id="SignalP"/>
    </source>
</evidence>
<feature type="transmembrane region" description="Helical" evidence="2">
    <location>
        <begin position="44"/>
        <end position="64"/>
    </location>
</feature>
<keyword evidence="2" id="KW-0472">Membrane</keyword>
<name>A0AAU8ZM57_MORMO</name>
<organism evidence="4 5">
    <name type="scientific">Morganella morganii</name>
    <name type="common">Proteus morganii</name>
    <dbReference type="NCBI Taxonomy" id="582"/>
    <lineage>
        <taxon>Bacteria</taxon>
        <taxon>Pseudomonadati</taxon>
        <taxon>Pseudomonadota</taxon>
        <taxon>Gammaproteobacteria</taxon>
        <taxon>Enterobacterales</taxon>
        <taxon>Morganellaceae</taxon>
        <taxon>Morganella</taxon>
    </lineage>
</organism>
<evidence type="ECO:0000313" key="4">
    <source>
        <dbReference type="EMBL" id="AWC94128.1"/>
    </source>
</evidence>
<protein>
    <recommendedName>
        <fullName evidence="6">Lipoprotein</fullName>
    </recommendedName>
</protein>
<feature type="coiled-coil region" evidence="1">
    <location>
        <begin position="91"/>
        <end position="122"/>
    </location>
</feature>
<evidence type="ECO:0008006" key="6">
    <source>
        <dbReference type="Google" id="ProtNLM"/>
    </source>
</evidence>
<feature type="chain" id="PRO_5043695179" description="Lipoprotein" evidence="3">
    <location>
        <begin position="19"/>
        <end position="230"/>
    </location>
</feature>
<dbReference type="Gene3D" id="1.10.287.1490">
    <property type="match status" value="1"/>
</dbReference>
<keyword evidence="2" id="KW-1133">Transmembrane helix</keyword>
<dbReference type="PROSITE" id="PS51257">
    <property type="entry name" value="PROKAR_LIPOPROTEIN"/>
    <property type="match status" value="1"/>
</dbReference>
<dbReference type="Proteomes" id="UP000244682">
    <property type="component" value="Chromosome"/>
</dbReference>
<sequence>MNKKLITTICLVFTLALAGCQNTTRNKDVDPRLQQNDDIEFFSKSGMTACAAGAAAGALACLAVSSDNRSVCMIAAAVAGCGIGIGTNAYLDNQRKKYANKEQQLNAMISDIQQENKRLQSASSTAKAVIADDKRALAKISEDISQKHLDKAAAEKKLKGIDANIAALNKTLTSMKKRQSEWQEISGKSAERGMKTSKLDTQITEMKTQVSSLQQELDSLYTQRSAIKIS</sequence>
<keyword evidence="3" id="KW-0732">Signal</keyword>
<keyword evidence="1" id="KW-0175">Coiled coil</keyword>
<evidence type="ECO:0000256" key="2">
    <source>
        <dbReference type="SAM" id="Phobius"/>
    </source>
</evidence>
<feature type="signal peptide" evidence="3">
    <location>
        <begin position="1"/>
        <end position="18"/>
    </location>
</feature>
<dbReference type="RefSeq" id="WP_108656313.1">
    <property type="nucleotide sequence ID" value="NZ_CP028956.1"/>
</dbReference>
<dbReference type="EMBL" id="CP028956">
    <property type="protein sequence ID" value="AWC94128.1"/>
    <property type="molecule type" value="Genomic_DNA"/>
</dbReference>
<accession>A0AAU8ZM57</accession>
<dbReference type="AlphaFoldDB" id="A0AAU8ZM57"/>
<feature type="transmembrane region" description="Helical" evidence="2">
    <location>
        <begin position="71"/>
        <end position="91"/>
    </location>
</feature>
<proteinExistence type="predicted"/>
<reference evidence="4 5" key="1">
    <citation type="submission" date="2018-04" db="EMBL/GenBank/DDBJ databases">
        <title>Whole genome sequencing of Morganella morganii AR_0133.</title>
        <authorList>
            <person name="Conlan S."/>
            <person name="Thomas P.J."/>
            <person name="Mullikin J."/>
            <person name="Frank K.M."/>
            <person name="Segre J.A."/>
        </authorList>
    </citation>
    <scope>NUCLEOTIDE SEQUENCE [LARGE SCALE GENOMIC DNA]</scope>
    <source>
        <strain evidence="4 5">AR_0133</strain>
    </source>
</reference>
<evidence type="ECO:0000313" key="5">
    <source>
        <dbReference type="Proteomes" id="UP000244682"/>
    </source>
</evidence>
<gene>
    <name evidence="4" type="ORF">AM380_11005</name>
</gene>